<dbReference type="GO" id="GO:0034063">
    <property type="term" value="P:stress granule assembly"/>
    <property type="evidence" value="ECO:0007669"/>
    <property type="project" value="TreeGrafter"/>
</dbReference>
<dbReference type="InterPro" id="IPR045117">
    <property type="entry name" value="ATXN2-like"/>
</dbReference>
<feature type="domain" description="Ataxin 2 SM" evidence="1">
    <location>
        <begin position="22"/>
        <end position="99"/>
    </location>
</feature>
<dbReference type="GO" id="GO:0010494">
    <property type="term" value="C:cytoplasmic stress granule"/>
    <property type="evidence" value="ECO:0007669"/>
    <property type="project" value="TreeGrafter"/>
</dbReference>
<keyword evidence="3" id="KW-1185">Reference proteome</keyword>
<evidence type="ECO:0000313" key="2">
    <source>
        <dbReference type="EMBL" id="GMH05738.1"/>
    </source>
</evidence>
<organism evidence="2 3">
    <name type="scientific">Nepenthes gracilis</name>
    <name type="common">Slender pitcher plant</name>
    <dbReference type="NCBI Taxonomy" id="150966"/>
    <lineage>
        <taxon>Eukaryota</taxon>
        <taxon>Viridiplantae</taxon>
        <taxon>Streptophyta</taxon>
        <taxon>Embryophyta</taxon>
        <taxon>Tracheophyta</taxon>
        <taxon>Spermatophyta</taxon>
        <taxon>Magnoliopsida</taxon>
        <taxon>eudicotyledons</taxon>
        <taxon>Gunneridae</taxon>
        <taxon>Pentapetalae</taxon>
        <taxon>Caryophyllales</taxon>
        <taxon>Nepenthaceae</taxon>
        <taxon>Nepenthes</taxon>
    </lineage>
</organism>
<dbReference type="GO" id="GO:0003729">
    <property type="term" value="F:mRNA binding"/>
    <property type="evidence" value="ECO:0007669"/>
    <property type="project" value="TreeGrafter"/>
</dbReference>
<dbReference type="InterPro" id="IPR025852">
    <property type="entry name" value="SM_dom_ATX"/>
</dbReference>
<dbReference type="PANTHER" id="PTHR12854:SF12">
    <property type="entry name" value="POLYADENYLATE-BINDING PROTEIN INTERACTING PROTEIN"/>
    <property type="match status" value="1"/>
</dbReference>
<dbReference type="PANTHER" id="PTHR12854">
    <property type="entry name" value="ATAXIN 2-RELATED"/>
    <property type="match status" value="1"/>
</dbReference>
<accession>A0AAD3S7A1</accession>
<evidence type="ECO:0000313" key="3">
    <source>
        <dbReference type="Proteomes" id="UP001279734"/>
    </source>
</evidence>
<name>A0AAD3S7A1_NEPGR</name>
<comment type="caution">
    <text evidence="2">The sequence shown here is derived from an EMBL/GenBank/DDBJ whole genome shotgun (WGS) entry which is preliminary data.</text>
</comment>
<gene>
    <name evidence="2" type="ORF">Nepgr_007578</name>
</gene>
<proteinExistence type="predicted"/>
<dbReference type="Proteomes" id="UP001279734">
    <property type="component" value="Unassembled WGS sequence"/>
</dbReference>
<reference evidence="2" key="1">
    <citation type="submission" date="2023-05" db="EMBL/GenBank/DDBJ databases">
        <title>Nepenthes gracilis genome sequencing.</title>
        <authorList>
            <person name="Fukushima K."/>
        </authorList>
    </citation>
    <scope>NUCLEOTIDE SEQUENCE</scope>
    <source>
        <strain evidence="2">SING2019-196</strain>
    </source>
</reference>
<evidence type="ECO:0000259" key="1">
    <source>
        <dbReference type="Pfam" id="PF14438"/>
    </source>
</evidence>
<dbReference type="Pfam" id="PF14438">
    <property type="entry name" value="SM-ATX"/>
    <property type="match status" value="1"/>
</dbReference>
<sequence length="473" mass="49988">MGVRIRESSDEETTVSPPLVEALLFTTMCIIGLPVDVHIKDGSIYSGIFHTACVDKDYGIILKKARLVRKGACDTNVVNGGVIDTLVVLPGDLVQVVAEGVMLPADGISNDVAYDEVGAVEGTGNSFEFSENEARSVESRVDKDQLNPKRQVGVSRLQGEGNGCHKSDSFKGEPVREVQGSCTSLDGCHAQLEAVKESHAMITSTQLPNGRDMDNGASTNDKFIDDFHDNLTSAANPTQMVAPQHSVSKRSAKDSKLNPGAKIFLPASMNIRSASPPAVPTVASMAYVPNNFAAVPIASSLPEVGIQPIAPLSSWPVKLAPHGNLTAANGGSGIQYTQPVQISGHFANRAQPVRYSGQYQHIQAGPTYVLPSPQNGMVGRLGQLVYVHPVTHGAATLAHASHSLLTSHPIHLPKHEGLAAVEPPLPSSTPPLAVTGQPPIPVMSHIQLSQPHFPAIHPITVLGSHGPYSAKFP</sequence>
<dbReference type="EMBL" id="BSYO01000006">
    <property type="protein sequence ID" value="GMH05738.1"/>
    <property type="molecule type" value="Genomic_DNA"/>
</dbReference>
<protein>
    <recommendedName>
        <fullName evidence="1">Ataxin 2 SM domain-containing protein</fullName>
    </recommendedName>
</protein>
<dbReference type="AlphaFoldDB" id="A0AAD3S7A1"/>